<dbReference type="AlphaFoldDB" id="A0A1W9KQV0"/>
<evidence type="ECO:0000313" key="2">
    <source>
        <dbReference type="Proteomes" id="UP000192505"/>
    </source>
</evidence>
<evidence type="ECO:0008006" key="3">
    <source>
        <dbReference type="Google" id="ProtNLM"/>
    </source>
</evidence>
<name>A0A1W9KQV0_9BURK</name>
<protein>
    <recommendedName>
        <fullName evidence="3">BrnA antitoxin family protein</fullName>
    </recommendedName>
</protein>
<dbReference type="Pfam" id="PF14384">
    <property type="entry name" value="BrnA_antitoxin"/>
    <property type="match status" value="1"/>
</dbReference>
<dbReference type="InterPro" id="IPR025528">
    <property type="entry name" value="BrnA_antitoxin"/>
</dbReference>
<dbReference type="EMBL" id="MTEI01000014">
    <property type="protein sequence ID" value="OQW86667.1"/>
    <property type="molecule type" value="Genomic_DNA"/>
</dbReference>
<gene>
    <name evidence="1" type="ORF">BWK72_16420</name>
</gene>
<reference evidence="1 2" key="1">
    <citation type="submission" date="2017-01" db="EMBL/GenBank/DDBJ databases">
        <title>Novel large sulfur bacteria in the metagenomes of groundwater-fed chemosynthetic microbial mats in the Lake Huron basin.</title>
        <authorList>
            <person name="Sharrar A.M."/>
            <person name="Flood B.E."/>
            <person name="Bailey J.V."/>
            <person name="Jones D.S."/>
            <person name="Biddanda B."/>
            <person name="Ruberg S.A."/>
            <person name="Marcus D.N."/>
            <person name="Dick G.J."/>
        </authorList>
    </citation>
    <scope>NUCLEOTIDE SEQUENCE [LARGE SCALE GENOMIC DNA]</scope>
    <source>
        <strain evidence="1">A7</strain>
    </source>
</reference>
<proteinExistence type="predicted"/>
<dbReference type="Proteomes" id="UP000192505">
    <property type="component" value="Unassembled WGS sequence"/>
</dbReference>
<sequence>MNANKSASRPTLKSDLARVDGHVLNDDDNDALPELTDAMLARAKVNKGGRPCSSNPRQLISLRLPADVIERWRATGAGWQTRMAERLSQI</sequence>
<accession>A0A1W9KQV0</accession>
<comment type="caution">
    <text evidence="1">The sequence shown here is derived from an EMBL/GenBank/DDBJ whole genome shotgun (WGS) entry which is preliminary data.</text>
</comment>
<organism evidence="1 2">
    <name type="scientific">Rhodoferax ferrireducens</name>
    <dbReference type="NCBI Taxonomy" id="192843"/>
    <lineage>
        <taxon>Bacteria</taxon>
        <taxon>Pseudomonadati</taxon>
        <taxon>Pseudomonadota</taxon>
        <taxon>Betaproteobacteria</taxon>
        <taxon>Burkholderiales</taxon>
        <taxon>Comamonadaceae</taxon>
        <taxon>Rhodoferax</taxon>
    </lineage>
</organism>
<evidence type="ECO:0000313" key="1">
    <source>
        <dbReference type="EMBL" id="OQW86667.1"/>
    </source>
</evidence>